<dbReference type="InterPro" id="IPR002888">
    <property type="entry name" value="2Fe-2S-bd"/>
</dbReference>
<dbReference type="SUPFAM" id="SSF47741">
    <property type="entry name" value="CO dehydrogenase ISP C-domain like"/>
    <property type="match status" value="1"/>
</dbReference>
<organism evidence="7 8">
    <name type="scientific">Candidatus Marsarchaeota G2 archaeon OSP_D</name>
    <dbReference type="NCBI Taxonomy" id="1978157"/>
    <lineage>
        <taxon>Archaea</taxon>
        <taxon>Candidatus Marsarchaeota</taxon>
        <taxon>Candidatus Marsarchaeota group 2</taxon>
    </lineage>
</organism>
<evidence type="ECO:0000313" key="7">
    <source>
        <dbReference type="EMBL" id="PSN92117.1"/>
    </source>
</evidence>
<evidence type="ECO:0000256" key="5">
    <source>
        <dbReference type="ARBA" id="ARBA00023014"/>
    </source>
</evidence>
<dbReference type="Pfam" id="PF00111">
    <property type="entry name" value="Fer2"/>
    <property type="match status" value="1"/>
</dbReference>
<accession>A0A2R6B0C7</accession>
<dbReference type="InterPro" id="IPR012675">
    <property type="entry name" value="Beta-grasp_dom_sf"/>
</dbReference>
<evidence type="ECO:0000313" key="8">
    <source>
        <dbReference type="Proteomes" id="UP000240322"/>
    </source>
</evidence>
<keyword evidence="4" id="KW-0408">Iron</keyword>
<dbReference type="PROSITE" id="PS51085">
    <property type="entry name" value="2FE2S_FER_2"/>
    <property type="match status" value="1"/>
</dbReference>
<evidence type="ECO:0000256" key="2">
    <source>
        <dbReference type="ARBA" id="ARBA00022723"/>
    </source>
</evidence>
<comment type="caution">
    <text evidence="7">The sequence shown here is derived from an EMBL/GenBank/DDBJ whole genome shotgun (WGS) entry which is preliminary data.</text>
</comment>
<feature type="domain" description="2Fe-2S ferredoxin-type" evidence="6">
    <location>
        <begin position="15"/>
        <end position="91"/>
    </location>
</feature>
<dbReference type="PANTHER" id="PTHR44379">
    <property type="entry name" value="OXIDOREDUCTASE WITH IRON-SULFUR SUBUNIT"/>
    <property type="match status" value="1"/>
</dbReference>
<reference evidence="7 8" key="1">
    <citation type="submission" date="2017-04" db="EMBL/GenBank/DDBJ databases">
        <title>Novel microbial lineages endemic to geothermal iron-oxide mats fill important gaps in the evolutionary history of Archaea.</title>
        <authorList>
            <person name="Jay Z.J."/>
            <person name="Beam J.P."/>
            <person name="Dlakic M."/>
            <person name="Rusch D.B."/>
            <person name="Kozubal M.A."/>
            <person name="Inskeep W.P."/>
        </authorList>
    </citation>
    <scope>NUCLEOTIDE SEQUENCE [LARGE SCALE GENOMIC DNA]</scope>
    <source>
        <strain evidence="7">OSP_D</strain>
    </source>
</reference>
<dbReference type="EMBL" id="NEXE01000010">
    <property type="protein sequence ID" value="PSN92117.1"/>
    <property type="molecule type" value="Genomic_DNA"/>
</dbReference>
<gene>
    <name evidence="7" type="ORF">B9Q03_02195</name>
</gene>
<dbReference type="GO" id="GO:0051537">
    <property type="term" value="F:2 iron, 2 sulfur cluster binding"/>
    <property type="evidence" value="ECO:0007669"/>
    <property type="project" value="UniProtKB-KW"/>
</dbReference>
<dbReference type="Proteomes" id="UP000240322">
    <property type="component" value="Unassembled WGS sequence"/>
</dbReference>
<dbReference type="Pfam" id="PF01799">
    <property type="entry name" value="Fer2_2"/>
    <property type="match status" value="1"/>
</dbReference>
<keyword evidence="5" id="KW-0411">Iron-sulfur</keyword>
<dbReference type="InterPro" id="IPR036884">
    <property type="entry name" value="2Fe-2S-bd_dom_sf"/>
</dbReference>
<dbReference type="Gene3D" id="3.10.20.30">
    <property type="match status" value="1"/>
</dbReference>
<protein>
    <recommendedName>
        <fullName evidence="6">2Fe-2S ferredoxin-type domain-containing protein</fullName>
    </recommendedName>
</protein>
<evidence type="ECO:0000256" key="3">
    <source>
        <dbReference type="ARBA" id="ARBA00023002"/>
    </source>
</evidence>
<dbReference type="Gene3D" id="1.10.150.120">
    <property type="entry name" value="[2Fe-2S]-binding domain"/>
    <property type="match status" value="1"/>
</dbReference>
<proteinExistence type="predicted"/>
<dbReference type="InterPro" id="IPR051452">
    <property type="entry name" value="Diverse_Oxidoreductases"/>
</dbReference>
<evidence type="ECO:0000259" key="6">
    <source>
        <dbReference type="PROSITE" id="PS51085"/>
    </source>
</evidence>
<dbReference type="SUPFAM" id="SSF54292">
    <property type="entry name" value="2Fe-2S ferredoxin-like"/>
    <property type="match status" value="1"/>
</dbReference>
<sequence>MAVQKYSKVEPEENVRVSVKINGRVYAETVEARMLLIDFIRDVAKLKGSKIGCDTTSCGACTVIVNGRSVKSCTMFAFEADGAEILTVEGLSADDKLHPLQEAFWNNHALQCGYCTAGMLMSAYYLLKKNPHPTEEEIRKGLAGNICRCTGYINIIKAVKEAASKGASA</sequence>
<dbReference type="GO" id="GO:0016491">
    <property type="term" value="F:oxidoreductase activity"/>
    <property type="evidence" value="ECO:0007669"/>
    <property type="project" value="UniProtKB-KW"/>
</dbReference>
<evidence type="ECO:0000256" key="4">
    <source>
        <dbReference type="ARBA" id="ARBA00023004"/>
    </source>
</evidence>
<dbReference type="FunFam" id="3.10.20.30:FF:000020">
    <property type="entry name" value="Xanthine dehydrogenase iron-sulfur subunit"/>
    <property type="match status" value="1"/>
</dbReference>
<name>A0A2R6B0C7_9ARCH</name>
<dbReference type="InterPro" id="IPR036010">
    <property type="entry name" value="2Fe-2S_ferredoxin-like_sf"/>
</dbReference>
<keyword evidence="1" id="KW-0001">2Fe-2S</keyword>
<evidence type="ECO:0000256" key="1">
    <source>
        <dbReference type="ARBA" id="ARBA00022714"/>
    </source>
</evidence>
<dbReference type="PANTHER" id="PTHR44379:SF5">
    <property type="entry name" value="OXIDOREDUCTASE WITH IRON-SULFUR SUBUNIT"/>
    <property type="match status" value="1"/>
</dbReference>
<dbReference type="InterPro" id="IPR001041">
    <property type="entry name" value="2Fe-2S_ferredoxin-type"/>
</dbReference>
<dbReference type="AlphaFoldDB" id="A0A2R6B0C7"/>
<keyword evidence="2" id="KW-0479">Metal-binding</keyword>
<dbReference type="FunFam" id="1.10.150.120:FF:000003">
    <property type="entry name" value="Carbon monoxide dehydrogenase, small subunit"/>
    <property type="match status" value="1"/>
</dbReference>
<dbReference type="GO" id="GO:0046872">
    <property type="term" value="F:metal ion binding"/>
    <property type="evidence" value="ECO:0007669"/>
    <property type="project" value="UniProtKB-KW"/>
</dbReference>
<keyword evidence="3" id="KW-0560">Oxidoreductase</keyword>